<dbReference type="PANTHER" id="PTHR35998:SF1">
    <property type="entry name" value="OS02G0127900 PROTEIN"/>
    <property type="match status" value="1"/>
</dbReference>
<proteinExistence type="predicted"/>
<protein>
    <submittedName>
        <fullName evidence="2">Uncharacterized protein</fullName>
    </submittedName>
</protein>
<reference evidence="2" key="2">
    <citation type="submission" date="2020-08" db="EMBL/GenBank/DDBJ databases">
        <title>Plant Genome Project.</title>
        <authorList>
            <person name="Zhang R.-G."/>
        </authorList>
    </citation>
    <scope>NUCLEOTIDE SEQUENCE</scope>
    <source>
        <strain evidence="2">Huo1</strain>
        <tissue evidence="2">Leaf</tissue>
    </source>
</reference>
<dbReference type="PANTHER" id="PTHR35998">
    <property type="entry name" value="OS02G0127900 PROTEIN"/>
    <property type="match status" value="1"/>
</dbReference>
<comment type="caution">
    <text evidence="2">The sequence shown here is derived from an EMBL/GenBank/DDBJ whole genome shotgun (WGS) entry which is preliminary data.</text>
</comment>
<accession>A0A8X8ZC54</accession>
<dbReference type="AlphaFoldDB" id="A0A8X8ZC54"/>
<organism evidence="2">
    <name type="scientific">Salvia splendens</name>
    <name type="common">Scarlet sage</name>
    <dbReference type="NCBI Taxonomy" id="180675"/>
    <lineage>
        <taxon>Eukaryota</taxon>
        <taxon>Viridiplantae</taxon>
        <taxon>Streptophyta</taxon>
        <taxon>Embryophyta</taxon>
        <taxon>Tracheophyta</taxon>
        <taxon>Spermatophyta</taxon>
        <taxon>Magnoliopsida</taxon>
        <taxon>eudicotyledons</taxon>
        <taxon>Gunneridae</taxon>
        <taxon>Pentapetalae</taxon>
        <taxon>asterids</taxon>
        <taxon>lamiids</taxon>
        <taxon>Lamiales</taxon>
        <taxon>Lamiaceae</taxon>
        <taxon>Nepetoideae</taxon>
        <taxon>Mentheae</taxon>
        <taxon>Salviinae</taxon>
        <taxon>Salvia</taxon>
        <taxon>Salvia subgen. Calosphace</taxon>
        <taxon>core Calosphace</taxon>
    </lineage>
</organism>
<dbReference type="Proteomes" id="UP000298416">
    <property type="component" value="Unassembled WGS sequence"/>
</dbReference>
<name>A0A8X8ZC54_SALSN</name>
<dbReference type="EMBL" id="PNBA02000015">
    <property type="protein sequence ID" value="KAG6399193.1"/>
    <property type="molecule type" value="Genomic_DNA"/>
</dbReference>
<evidence type="ECO:0000313" key="2">
    <source>
        <dbReference type="EMBL" id="KAG6399193.1"/>
    </source>
</evidence>
<evidence type="ECO:0000256" key="1">
    <source>
        <dbReference type="SAM" id="MobiDB-lite"/>
    </source>
</evidence>
<gene>
    <name evidence="2" type="ORF">SASPL_140669</name>
</gene>
<feature type="region of interest" description="Disordered" evidence="1">
    <location>
        <begin position="84"/>
        <end position="117"/>
    </location>
</feature>
<reference evidence="2" key="1">
    <citation type="submission" date="2018-01" db="EMBL/GenBank/DDBJ databases">
        <authorList>
            <person name="Mao J.F."/>
        </authorList>
    </citation>
    <scope>NUCLEOTIDE SEQUENCE</scope>
    <source>
        <strain evidence="2">Huo1</strain>
        <tissue evidence="2">Leaf</tissue>
    </source>
</reference>
<evidence type="ECO:0000313" key="3">
    <source>
        <dbReference type="Proteomes" id="UP000298416"/>
    </source>
</evidence>
<feature type="compositionally biased region" description="Polar residues" evidence="1">
    <location>
        <begin position="94"/>
        <end position="107"/>
    </location>
</feature>
<keyword evidence="3" id="KW-1185">Reference proteome</keyword>
<sequence length="186" mass="21664">MVLWEITLGTAYFLGLKRTYRLALKIQRKLISPRIGQFVHRQTRNVFDAALSVHRKVQERDIEVGRNLGNWILRWLDKMKPAAQIRGQSPRAPKTNSNMPKQLNNQEGLPKSTHEKSDRHLFVASRSILSKTPTIEMIMKPKTPIGHNTQYRQYGTGGLEFFTVDRTRFGLGDVLRNDIRHWSMYH</sequence>
<dbReference type="OrthoDB" id="2018352at2759"/>